<accession>A0ACB7T4W3</accession>
<keyword evidence="2" id="KW-1185">Reference proteome</keyword>
<evidence type="ECO:0000313" key="2">
    <source>
        <dbReference type="Proteomes" id="UP000821845"/>
    </source>
</evidence>
<organism evidence="1 2">
    <name type="scientific">Hyalomma asiaticum</name>
    <name type="common">Tick</name>
    <dbReference type="NCBI Taxonomy" id="266040"/>
    <lineage>
        <taxon>Eukaryota</taxon>
        <taxon>Metazoa</taxon>
        <taxon>Ecdysozoa</taxon>
        <taxon>Arthropoda</taxon>
        <taxon>Chelicerata</taxon>
        <taxon>Arachnida</taxon>
        <taxon>Acari</taxon>
        <taxon>Parasitiformes</taxon>
        <taxon>Ixodida</taxon>
        <taxon>Ixodoidea</taxon>
        <taxon>Ixodidae</taxon>
        <taxon>Hyalomminae</taxon>
        <taxon>Hyalomma</taxon>
    </lineage>
</organism>
<gene>
    <name evidence="1" type="ORF">HPB50_012402</name>
</gene>
<comment type="caution">
    <text evidence="1">The sequence shown here is derived from an EMBL/GenBank/DDBJ whole genome shotgun (WGS) entry which is preliminary data.</text>
</comment>
<protein>
    <submittedName>
        <fullName evidence="1">Uncharacterized protein</fullName>
    </submittedName>
</protein>
<dbReference type="Proteomes" id="UP000821845">
    <property type="component" value="Chromosome 11"/>
</dbReference>
<evidence type="ECO:0000313" key="1">
    <source>
        <dbReference type="EMBL" id="KAH6941029.1"/>
    </source>
</evidence>
<reference evidence="1" key="1">
    <citation type="submission" date="2020-05" db="EMBL/GenBank/DDBJ databases">
        <title>Large-scale comparative analyses of tick genomes elucidate their genetic diversity and vector capacities.</title>
        <authorList>
            <person name="Jia N."/>
            <person name="Wang J."/>
            <person name="Shi W."/>
            <person name="Du L."/>
            <person name="Sun Y."/>
            <person name="Zhan W."/>
            <person name="Jiang J."/>
            <person name="Wang Q."/>
            <person name="Zhang B."/>
            <person name="Ji P."/>
            <person name="Sakyi L.B."/>
            <person name="Cui X."/>
            <person name="Yuan T."/>
            <person name="Jiang B."/>
            <person name="Yang W."/>
            <person name="Lam T.T.-Y."/>
            <person name="Chang Q."/>
            <person name="Ding S."/>
            <person name="Wang X."/>
            <person name="Zhu J."/>
            <person name="Ruan X."/>
            <person name="Zhao L."/>
            <person name="Wei J."/>
            <person name="Que T."/>
            <person name="Du C."/>
            <person name="Cheng J."/>
            <person name="Dai P."/>
            <person name="Han X."/>
            <person name="Huang E."/>
            <person name="Gao Y."/>
            <person name="Liu J."/>
            <person name="Shao H."/>
            <person name="Ye R."/>
            <person name="Li L."/>
            <person name="Wei W."/>
            <person name="Wang X."/>
            <person name="Wang C."/>
            <person name="Yang T."/>
            <person name="Huo Q."/>
            <person name="Li W."/>
            <person name="Guo W."/>
            <person name="Chen H."/>
            <person name="Zhou L."/>
            <person name="Ni X."/>
            <person name="Tian J."/>
            <person name="Zhou Y."/>
            <person name="Sheng Y."/>
            <person name="Liu T."/>
            <person name="Pan Y."/>
            <person name="Xia L."/>
            <person name="Li J."/>
            <person name="Zhao F."/>
            <person name="Cao W."/>
        </authorList>
    </citation>
    <scope>NUCLEOTIDE SEQUENCE</scope>
    <source>
        <strain evidence="1">Hyas-2018</strain>
    </source>
</reference>
<dbReference type="EMBL" id="CM023491">
    <property type="protein sequence ID" value="KAH6941029.1"/>
    <property type="molecule type" value="Genomic_DNA"/>
</dbReference>
<proteinExistence type="predicted"/>
<name>A0ACB7T4W3_HYAAI</name>
<sequence>MDRPGHQANEGLTPSGSELAAQNATCLADLEVDEAWCTGEPIEPGSPGLESDERACCSPQQVSTWNKVLWGARLELRHDVRKGLYLLSISQSFLPRTKPQVLTATTLVHELLTTQRFLTALDIDTASFRGSEARLSEALRSNPFIRFLKVNISALALHKDICDAIATLANLEEVECLTACVCPADFCAALAKLLRTSRKLTALRIPKLHMSGTVAIVFLPALLANSTLEELSFHSSAISEARPEHRASFAKFLAGARTMKKLTVGAYCEIRPLSLKWVLEGLLTNTTVTEVTLDDFAVDAESADIMTEVLARNRTLRLLNVNVLTYDAWMSRAGASTTSCQTDFSPWLFALLGNDTLRAVTLPLKIWEPEQWEDLFQSLSAKASPLKLTIKGHCSERFLWEKLCGALQKSGIEEQVSFDTTLYILDRHEMIECKAFSKFHSFPYRDEHGRVSRVFQRLPSFGHVTTAHLEIWIPDVDEDLSSDIARYYLDNLRAKGAPPDNMAAPASLRQNASVNELRVVTRFMTAPEIQLLADALNSSRNIRRVHVRIGEPEVAAVFVRRLRDGIERNYNILSVTVDGCLLSRSSVNKEWFAIWDVTRRNSDFVARAALFVNGTAVDRYGAEALELVAEHPSLLQELAQQLSVSDAEAAASVRATLKSIHSLDGFMRAAGVVKERVTCKGREDGRVQLDNLNEDCWYIVRRLLRVEDVKDPTTRVLSEDLSSFRVTAAA</sequence>